<dbReference type="Proteomes" id="UP000636949">
    <property type="component" value="Unassembled WGS sequence"/>
</dbReference>
<evidence type="ECO:0000256" key="1">
    <source>
        <dbReference type="SAM" id="SignalP"/>
    </source>
</evidence>
<dbReference type="OrthoDB" id="5659997at2"/>
<evidence type="ECO:0000313" key="2">
    <source>
        <dbReference type="EMBL" id="GGF90770.1"/>
    </source>
</evidence>
<dbReference type="EMBL" id="BMJS01000003">
    <property type="protein sequence ID" value="GGF90770.1"/>
    <property type="molecule type" value="Genomic_DNA"/>
</dbReference>
<gene>
    <name evidence="2" type="ORF">GCM10010995_05080</name>
</gene>
<feature type="chain" id="PRO_5035286982" description="Lipoprotein" evidence="1">
    <location>
        <begin position="27"/>
        <end position="139"/>
    </location>
</feature>
<comment type="caution">
    <text evidence="2">The sequence shown here is derived from an EMBL/GenBank/DDBJ whole genome shotgun (WGS) entry which is preliminary data.</text>
</comment>
<reference evidence="2" key="2">
    <citation type="submission" date="2020-09" db="EMBL/GenBank/DDBJ databases">
        <authorList>
            <person name="Sun Q."/>
            <person name="Zhou Y."/>
        </authorList>
    </citation>
    <scope>NUCLEOTIDE SEQUENCE</scope>
    <source>
        <strain evidence="2">CGMCC 1.15758</strain>
    </source>
</reference>
<proteinExistence type="predicted"/>
<dbReference type="AlphaFoldDB" id="A0A8J2Z2P4"/>
<protein>
    <recommendedName>
        <fullName evidence="4">Lipoprotein</fullName>
    </recommendedName>
</protein>
<evidence type="ECO:0000313" key="3">
    <source>
        <dbReference type="Proteomes" id="UP000636949"/>
    </source>
</evidence>
<accession>A0A8J2Z2P4</accession>
<keyword evidence="1" id="KW-0732">Signal</keyword>
<organism evidence="2 3">
    <name type="scientific">Cysteiniphilum litorale</name>
    <dbReference type="NCBI Taxonomy" id="2056700"/>
    <lineage>
        <taxon>Bacteria</taxon>
        <taxon>Pseudomonadati</taxon>
        <taxon>Pseudomonadota</taxon>
        <taxon>Gammaproteobacteria</taxon>
        <taxon>Thiotrichales</taxon>
        <taxon>Fastidiosibacteraceae</taxon>
        <taxon>Cysteiniphilum</taxon>
    </lineage>
</organism>
<evidence type="ECO:0008006" key="4">
    <source>
        <dbReference type="Google" id="ProtNLM"/>
    </source>
</evidence>
<name>A0A8J2Z2P4_9GAMM</name>
<dbReference type="RefSeq" id="WP_117001600.1">
    <property type="nucleotide sequence ID" value="NZ_BMJS01000003.1"/>
</dbReference>
<dbReference type="PROSITE" id="PS51257">
    <property type="entry name" value="PROKAR_LIPOPROTEIN"/>
    <property type="match status" value="1"/>
</dbReference>
<sequence>MKLSKTSPLLKTLLFIVLSLVMSACATTAKYRAILDQWHGQIIDNFVQMWGYPNKTLKLDNNQTAYVYSDRQIVSTPITQMPTNITTVQNGNNTTVISTPGTIVGGQTYSLSCTTWIVFDNKTRKIVNTTFRGNNCVSY</sequence>
<keyword evidence="3" id="KW-1185">Reference proteome</keyword>
<feature type="signal peptide" evidence="1">
    <location>
        <begin position="1"/>
        <end position="26"/>
    </location>
</feature>
<reference evidence="2" key="1">
    <citation type="journal article" date="2014" name="Int. J. Syst. Evol. Microbiol.">
        <title>Complete genome sequence of Corynebacterium casei LMG S-19264T (=DSM 44701T), isolated from a smear-ripened cheese.</title>
        <authorList>
            <consortium name="US DOE Joint Genome Institute (JGI-PGF)"/>
            <person name="Walter F."/>
            <person name="Albersmeier A."/>
            <person name="Kalinowski J."/>
            <person name="Ruckert C."/>
        </authorList>
    </citation>
    <scope>NUCLEOTIDE SEQUENCE</scope>
    <source>
        <strain evidence="2">CGMCC 1.15758</strain>
    </source>
</reference>